<organism evidence="4 5">
    <name type="scientific">Brevifollis gellanilyticus</name>
    <dbReference type="NCBI Taxonomy" id="748831"/>
    <lineage>
        <taxon>Bacteria</taxon>
        <taxon>Pseudomonadati</taxon>
        <taxon>Verrucomicrobiota</taxon>
        <taxon>Verrucomicrobiia</taxon>
        <taxon>Verrucomicrobiales</taxon>
        <taxon>Verrucomicrobiaceae</taxon>
    </lineage>
</organism>
<dbReference type="PANTHER" id="PTHR33359:SF1">
    <property type="entry name" value="MOLYBDOPTERIN SYNTHASE SULFUR CARRIER SUBUNIT"/>
    <property type="match status" value="1"/>
</dbReference>
<keyword evidence="1" id="KW-0547">Nucleotide-binding</keyword>
<dbReference type="GO" id="GO:1990133">
    <property type="term" value="C:molybdopterin adenylyltransferase complex"/>
    <property type="evidence" value="ECO:0007669"/>
    <property type="project" value="TreeGrafter"/>
</dbReference>
<dbReference type="InterPro" id="IPR012675">
    <property type="entry name" value="Beta-grasp_dom_sf"/>
</dbReference>
<evidence type="ECO:0000256" key="1">
    <source>
        <dbReference type="ARBA" id="ARBA00022741"/>
    </source>
</evidence>
<dbReference type="AlphaFoldDB" id="A0A512M535"/>
<dbReference type="GO" id="GO:0000166">
    <property type="term" value="F:nucleotide binding"/>
    <property type="evidence" value="ECO:0007669"/>
    <property type="project" value="UniProtKB-KW"/>
</dbReference>
<dbReference type="UniPathway" id="UPA00344"/>
<dbReference type="Gene3D" id="3.10.20.30">
    <property type="match status" value="1"/>
</dbReference>
<dbReference type="GO" id="GO:0006777">
    <property type="term" value="P:Mo-molybdopterin cofactor biosynthetic process"/>
    <property type="evidence" value="ECO:0007669"/>
    <property type="project" value="InterPro"/>
</dbReference>
<dbReference type="SUPFAM" id="SSF54285">
    <property type="entry name" value="MoaD/ThiS"/>
    <property type="match status" value="1"/>
</dbReference>
<dbReference type="InterPro" id="IPR016155">
    <property type="entry name" value="Mopterin_synth/thiamin_S_b"/>
</dbReference>
<accession>A0A512M535</accession>
<dbReference type="OrthoDB" id="200013at2"/>
<evidence type="ECO:0000313" key="5">
    <source>
        <dbReference type="Proteomes" id="UP000321577"/>
    </source>
</evidence>
<comment type="similarity">
    <text evidence="2">Belongs to the MoaD family.</text>
</comment>
<reference evidence="4 5" key="1">
    <citation type="submission" date="2019-07" db="EMBL/GenBank/DDBJ databases">
        <title>Whole genome shotgun sequence of Brevifollis gellanilyticus NBRC 108608.</title>
        <authorList>
            <person name="Hosoyama A."/>
            <person name="Uohara A."/>
            <person name="Ohji S."/>
            <person name="Ichikawa N."/>
        </authorList>
    </citation>
    <scope>NUCLEOTIDE SEQUENCE [LARGE SCALE GENOMIC DNA]</scope>
    <source>
        <strain evidence="4 5">NBRC 108608</strain>
    </source>
</reference>
<gene>
    <name evidence="4" type="ORF">BGE01nite_11290</name>
</gene>
<proteinExistence type="inferred from homology"/>
<evidence type="ECO:0000256" key="2">
    <source>
        <dbReference type="ARBA" id="ARBA00024200"/>
    </source>
</evidence>
<dbReference type="Pfam" id="PF02597">
    <property type="entry name" value="ThiS"/>
    <property type="match status" value="1"/>
</dbReference>
<evidence type="ECO:0000313" key="4">
    <source>
        <dbReference type="EMBL" id="GEP41838.1"/>
    </source>
</evidence>
<dbReference type="CDD" id="cd00754">
    <property type="entry name" value="Ubl_MoaD"/>
    <property type="match status" value="1"/>
</dbReference>
<comment type="caution">
    <text evidence="4">The sequence shown here is derived from an EMBL/GenBank/DDBJ whole genome shotgun (WGS) entry which is preliminary data.</text>
</comment>
<evidence type="ECO:0000256" key="3">
    <source>
        <dbReference type="ARBA" id="ARBA00024247"/>
    </source>
</evidence>
<dbReference type="PANTHER" id="PTHR33359">
    <property type="entry name" value="MOLYBDOPTERIN SYNTHASE SULFUR CARRIER SUBUNIT"/>
    <property type="match status" value="1"/>
</dbReference>
<sequence length="81" mass="8988">MKVRVLFFSVLRDITGAAELEWTCPPGAAVSVLLEELYTRWPKLRAWDTSLLLAIDCAYVKRDGLLHEGCEVALMPPVQGG</sequence>
<dbReference type="EMBL" id="BKAG01000005">
    <property type="protein sequence ID" value="GEP41838.1"/>
    <property type="molecule type" value="Genomic_DNA"/>
</dbReference>
<dbReference type="InterPro" id="IPR003749">
    <property type="entry name" value="ThiS/MoaD-like"/>
</dbReference>
<dbReference type="InterPro" id="IPR044672">
    <property type="entry name" value="MOCS2A"/>
</dbReference>
<protein>
    <recommendedName>
        <fullName evidence="3">Molybdopterin synthase sulfur carrier subunit</fullName>
    </recommendedName>
</protein>
<keyword evidence="5" id="KW-1185">Reference proteome</keyword>
<dbReference type="Proteomes" id="UP000321577">
    <property type="component" value="Unassembled WGS sequence"/>
</dbReference>
<name>A0A512M535_9BACT</name>